<dbReference type="Pfam" id="PF00550">
    <property type="entry name" value="PP-binding"/>
    <property type="match status" value="1"/>
</dbReference>
<reference evidence="2" key="1">
    <citation type="submission" date="2022-12" db="EMBL/GenBank/DDBJ databases">
        <title>New Phytohabitans aurantiacus sp. RD004123 nov., an actinomycete isolated from soil.</title>
        <authorList>
            <person name="Triningsih D.W."/>
            <person name="Harunari E."/>
            <person name="Igarashi Y."/>
        </authorList>
    </citation>
    <scope>NUCLEOTIDE SEQUENCE</scope>
    <source>
        <strain evidence="2">RD004123</strain>
    </source>
</reference>
<feature type="domain" description="Carrier" evidence="1">
    <location>
        <begin position="12"/>
        <end position="92"/>
    </location>
</feature>
<proteinExistence type="predicted"/>
<name>A0ABQ5QXJ7_9ACTN</name>
<evidence type="ECO:0000313" key="3">
    <source>
        <dbReference type="Proteomes" id="UP001144280"/>
    </source>
</evidence>
<dbReference type="RefSeq" id="WP_281898832.1">
    <property type="nucleotide sequence ID" value="NZ_BSDI01000022.1"/>
</dbReference>
<organism evidence="2 3">
    <name type="scientific">Phytohabitans aurantiacus</name>
    <dbReference type="NCBI Taxonomy" id="3016789"/>
    <lineage>
        <taxon>Bacteria</taxon>
        <taxon>Bacillati</taxon>
        <taxon>Actinomycetota</taxon>
        <taxon>Actinomycetes</taxon>
        <taxon>Micromonosporales</taxon>
        <taxon>Micromonosporaceae</taxon>
    </lineage>
</organism>
<dbReference type="InterPro" id="IPR036736">
    <property type="entry name" value="ACP-like_sf"/>
</dbReference>
<dbReference type="Proteomes" id="UP001144280">
    <property type="component" value="Unassembled WGS sequence"/>
</dbReference>
<accession>A0ABQ5QXJ7</accession>
<dbReference type="PROSITE" id="PS50075">
    <property type="entry name" value="CARRIER"/>
    <property type="match status" value="1"/>
</dbReference>
<dbReference type="EMBL" id="BSDI01000022">
    <property type="protein sequence ID" value="GLH99281.1"/>
    <property type="molecule type" value="Genomic_DNA"/>
</dbReference>
<comment type="caution">
    <text evidence="2">The sequence shown here is derived from an EMBL/GenBank/DDBJ whole genome shotgun (WGS) entry which is preliminary data.</text>
</comment>
<evidence type="ECO:0000313" key="2">
    <source>
        <dbReference type="EMBL" id="GLH99281.1"/>
    </source>
</evidence>
<sequence length="94" mass="10105">MAQNLHTGAAAPDRERVVEAILDLLRSVLGADGSAVTEDAKLFDELGLDSTGVLDLMLQLEDALGIEFDTDNLQLEHFGSVRTLADYVMAETGE</sequence>
<keyword evidence="3" id="KW-1185">Reference proteome</keyword>
<protein>
    <submittedName>
        <fullName evidence="2">Acyl carrier protein</fullName>
    </submittedName>
</protein>
<gene>
    <name evidence="2" type="ORF">Pa4123_45560</name>
</gene>
<dbReference type="InterPro" id="IPR009081">
    <property type="entry name" value="PP-bd_ACP"/>
</dbReference>
<dbReference type="SUPFAM" id="SSF47336">
    <property type="entry name" value="ACP-like"/>
    <property type="match status" value="1"/>
</dbReference>
<dbReference type="Gene3D" id="1.10.1200.10">
    <property type="entry name" value="ACP-like"/>
    <property type="match status" value="1"/>
</dbReference>
<evidence type="ECO:0000259" key="1">
    <source>
        <dbReference type="PROSITE" id="PS50075"/>
    </source>
</evidence>